<dbReference type="Proteomes" id="UP000009047">
    <property type="component" value="Chromosome"/>
</dbReference>
<reference evidence="3 4" key="1">
    <citation type="journal article" date="2010" name="Stand. Genomic Sci.">
        <title>Complete genome sequence of Desulfarculus baarsii type strain (2st14).</title>
        <authorList>
            <person name="Sun H."/>
            <person name="Spring S."/>
            <person name="Lapidus A."/>
            <person name="Davenport K."/>
            <person name="Del Rio T.G."/>
            <person name="Tice H."/>
            <person name="Nolan M."/>
            <person name="Copeland A."/>
            <person name="Cheng J.F."/>
            <person name="Lucas S."/>
            <person name="Tapia R."/>
            <person name="Goodwin L."/>
            <person name="Pitluck S."/>
            <person name="Ivanova N."/>
            <person name="Pagani I."/>
            <person name="Mavromatis K."/>
            <person name="Ovchinnikova G."/>
            <person name="Pati A."/>
            <person name="Chen A."/>
            <person name="Palaniappan K."/>
            <person name="Hauser L."/>
            <person name="Chang Y.J."/>
            <person name="Jeffries C.D."/>
            <person name="Detter J.C."/>
            <person name="Han C."/>
            <person name="Rohde M."/>
            <person name="Brambilla E."/>
            <person name="Goker M."/>
            <person name="Woyke T."/>
            <person name="Bristow J."/>
            <person name="Eisen J.A."/>
            <person name="Markowitz V."/>
            <person name="Hugenholtz P."/>
            <person name="Kyrpides N.C."/>
            <person name="Klenk H.P."/>
            <person name="Land M."/>
        </authorList>
    </citation>
    <scope>NUCLEOTIDE SEQUENCE [LARGE SCALE GENOMIC DNA]</scope>
    <source>
        <strain evidence="4">ATCC 33931 / DSM 2075 / LMG 7858 / VKM B-1802 / 2st14</strain>
    </source>
</reference>
<protein>
    <submittedName>
        <fullName evidence="3">Phospholipid/glycerol acyltransferase</fullName>
    </submittedName>
</protein>
<dbReference type="RefSeq" id="WP_013259851.1">
    <property type="nucleotide sequence ID" value="NC_014365.1"/>
</dbReference>
<keyword evidence="3" id="KW-0012">Acyltransferase</keyword>
<dbReference type="AlphaFoldDB" id="E1QLH9"/>
<dbReference type="CDD" id="cd07990">
    <property type="entry name" value="LPLAT_LCLAT1-like"/>
    <property type="match status" value="1"/>
</dbReference>
<gene>
    <name evidence="3" type="ordered locus">Deba_3061</name>
</gene>
<keyword evidence="1" id="KW-0472">Membrane</keyword>
<evidence type="ECO:0000313" key="3">
    <source>
        <dbReference type="EMBL" id="ADK86414.1"/>
    </source>
</evidence>
<organism evidence="3 4">
    <name type="scientific">Desulfarculus baarsii (strain ATCC 33931 / DSM 2075 / LMG 7858 / VKM B-1802 / 2st14)</name>
    <dbReference type="NCBI Taxonomy" id="644282"/>
    <lineage>
        <taxon>Bacteria</taxon>
        <taxon>Pseudomonadati</taxon>
        <taxon>Thermodesulfobacteriota</taxon>
        <taxon>Desulfarculia</taxon>
        <taxon>Desulfarculales</taxon>
        <taxon>Desulfarculaceae</taxon>
        <taxon>Desulfarculus</taxon>
    </lineage>
</organism>
<dbReference type="OrthoDB" id="319710at2"/>
<dbReference type="PANTHER" id="PTHR10983:SF16">
    <property type="entry name" value="LYSOCARDIOLIPIN ACYLTRANSFERASE 1"/>
    <property type="match status" value="1"/>
</dbReference>
<feature type="domain" description="Phospholipid/glycerol acyltransferase" evidence="2">
    <location>
        <begin position="89"/>
        <end position="231"/>
    </location>
</feature>
<dbReference type="SMART" id="SM00563">
    <property type="entry name" value="PlsC"/>
    <property type="match status" value="1"/>
</dbReference>
<name>E1QLH9_DESB2</name>
<keyword evidence="1" id="KW-1133">Transmembrane helix</keyword>
<dbReference type="STRING" id="644282.Deba_3061"/>
<keyword evidence="3" id="KW-0808">Transferase</keyword>
<dbReference type="GO" id="GO:0016746">
    <property type="term" value="F:acyltransferase activity"/>
    <property type="evidence" value="ECO:0007669"/>
    <property type="project" value="UniProtKB-KW"/>
</dbReference>
<keyword evidence="4" id="KW-1185">Reference proteome</keyword>
<dbReference type="SUPFAM" id="SSF69593">
    <property type="entry name" value="Glycerol-3-phosphate (1)-acyltransferase"/>
    <property type="match status" value="1"/>
</dbReference>
<dbReference type="PANTHER" id="PTHR10983">
    <property type="entry name" value="1-ACYLGLYCEROL-3-PHOSPHATE ACYLTRANSFERASE-RELATED"/>
    <property type="match status" value="1"/>
</dbReference>
<evidence type="ECO:0000313" key="4">
    <source>
        <dbReference type="Proteomes" id="UP000009047"/>
    </source>
</evidence>
<dbReference type="EMBL" id="CP002085">
    <property type="protein sequence ID" value="ADK86414.1"/>
    <property type="molecule type" value="Genomic_DNA"/>
</dbReference>
<accession>E1QLH9</accession>
<dbReference type="Pfam" id="PF01553">
    <property type="entry name" value="Acyltransferase"/>
    <property type="match status" value="1"/>
</dbReference>
<sequence length="298" mass="34692">MLHRLPGWLKGSLAFVLMILHTLAHVVVLTLAAFAKLVVPWRPWRKVCDRVLNTIATSWIGCNNFILRLFNKIEWEVSGLEGLDRRQWYLVLANHQSWTDILVLQRVFNRKVPFLKFFLKKELIWVPVMGFAWWALDFPFMKRYSKAKLAKKPHLAGRDVAITAKACQKFKHIPISVMNFVEGTRFSRGKHQAQESPYAHLLRPKAAGIAVVLSSMGHCLNHMLDVTIAYPKGAKGMWALLCGKVQEVRVRVEAMPITKEQLGDYFNDLEYRQRFQDWLNELWREKDRRLGQMLAKNN</sequence>
<dbReference type="NCBIfam" id="NF010621">
    <property type="entry name" value="PRK14014.1"/>
    <property type="match status" value="1"/>
</dbReference>
<dbReference type="HOGENOM" id="CLU_054727_0_0_7"/>
<dbReference type="InterPro" id="IPR002123">
    <property type="entry name" value="Plipid/glycerol_acylTrfase"/>
</dbReference>
<feature type="transmembrane region" description="Helical" evidence="1">
    <location>
        <begin position="12"/>
        <end position="39"/>
    </location>
</feature>
<evidence type="ECO:0000259" key="2">
    <source>
        <dbReference type="SMART" id="SM00563"/>
    </source>
</evidence>
<dbReference type="eggNOG" id="COG0204">
    <property type="taxonomic scope" value="Bacteria"/>
</dbReference>
<evidence type="ECO:0000256" key="1">
    <source>
        <dbReference type="SAM" id="Phobius"/>
    </source>
</evidence>
<dbReference type="KEGG" id="dbr:Deba_3061"/>
<proteinExistence type="predicted"/>
<keyword evidence="1" id="KW-0812">Transmembrane</keyword>